<dbReference type="Gene3D" id="3.30.2310.20">
    <property type="entry name" value="RelE-like"/>
    <property type="match status" value="1"/>
</dbReference>
<gene>
    <name evidence="2" type="ORF">TPA0910_53960</name>
</gene>
<comment type="caution">
    <text evidence="2">The sequence shown here is derived from an EMBL/GenBank/DDBJ whole genome shotgun (WGS) entry which is preliminary data.</text>
</comment>
<proteinExistence type="predicted"/>
<dbReference type="InterPro" id="IPR035093">
    <property type="entry name" value="RelE/ParE_toxin_dom_sf"/>
</dbReference>
<evidence type="ECO:0000313" key="3">
    <source>
        <dbReference type="Proteomes" id="UP001054854"/>
    </source>
</evidence>
<dbReference type="Pfam" id="PF05973">
    <property type="entry name" value="Gp49"/>
    <property type="match status" value="1"/>
</dbReference>
<evidence type="ECO:0000313" key="2">
    <source>
        <dbReference type="EMBL" id="GHJ30963.1"/>
    </source>
</evidence>
<name>A0ABQ3U5S1_STRHY</name>
<keyword evidence="3" id="KW-1185">Reference proteome</keyword>
<protein>
    <recommendedName>
        <fullName evidence="4">Type II toxin-antitoxin system RelE/ParE family toxin</fullName>
    </recommendedName>
</protein>
<evidence type="ECO:0008006" key="4">
    <source>
        <dbReference type="Google" id="ProtNLM"/>
    </source>
</evidence>
<organism evidence="2 3">
    <name type="scientific">Streptomyces hygroscopicus</name>
    <dbReference type="NCBI Taxonomy" id="1912"/>
    <lineage>
        <taxon>Bacteria</taxon>
        <taxon>Bacillati</taxon>
        <taxon>Actinomycetota</taxon>
        <taxon>Actinomycetes</taxon>
        <taxon>Kitasatosporales</taxon>
        <taxon>Streptomycetaceae</taxon>
        <taxon>Streptomyces</taxon>
        <taxon>Streptomyces violaceusniger group</taxon>
    </lineage>
</organism>
<accession>A0ABQ3U5S1</accession>
<dbReference type="Proteomes" id="UP001054854">
    <property type="component" value="Unassembled WGS sequence"/>
</dbReference>
<evidence type="ECO:0000256" key="1">
    <source>
        <dbReference type="SAM" id="MobiDB-lite"/>
    </source>
</evidence>
<feature type="region of interest" description="Disordered" evidence="1">
    <location>
        <begin position="105"/>
        <end position="124"/>
    </location>
</feature>
<reference evidence="2" key="1">
    <citation type="submission" date="2024-05" db="EMBL/GenBank/DDBJ databases">
        <title>Whole genome shotgun sequence of Streptomyces hygroscopicus NBRC 113678.</title>
        <authorList>
            <person name="Komaki H."/>
            <person name="Tamura T."/>
        </authorList>
    </citation>
    <scope>NUCLEOTIDE SEQUENCE</scope>
    <source>
        <strain evidence="2">N11-34</strain>
    </source>
</reference>
<sequence length="124" mass="14751">MERPYAIEIEPEVRAWLDTLPREHYRAVERHADRLAQEPTTLGEPYSRHLSGPVRELRFYLGDAAMRLTYWLAPDRRIVFLTVFRKTRMREERQVQRALWAQKECEGSHGPAQAAYHRTFEESP</sequence>
<dbReference type="RefSeq" id="WP_064455561.1">
    <property type="nucleotide sequence ID" value="NZ_BBON01000023.1"/>
</dbReference>
<dbReference type="InterPro" id="IPR009241">
    <property type="entry name" value="HigB-like"/>
</dbReference>
<dbReference type="EMBL" id="BNEK01000005">
    <property type="protein sequence ID" value="GHJ30963.1"/>
    <property type="molecule type" value="Genomic_DNA"/>
</dbReference>